<comment type="caution">
    <text evidence="10">The sequence shown here is derived from an EMBL/GenBank/DDBJ whole genome shotgun (WGS) entry which is preliminary data.</text>
</comment>
<dbReference type="InterPro" id="IPR001296">
    <property type="entry name" value="Glyco_trans_1"/>
</dbReference>
<evidence type="ECO:0000313" key="11">
    <source>
        <dbReference type="Proteomes" id="UP000241434"/>
    </source>
</evidence>
<dbReference type="GO" id="GO:0009011">
    <property type="term" value="F:alpha-1,4-glucan glucosyltransferase (ADP-glucose donor) activity"/>
    <property type="evidence" value="ECO:0007669"/>
    <property type="project" value="UniProtKB-UniRule"/>
</dbReference>
<dbReference type="HAMAP" id="MF_00484">
    <property type="entry name" value="Glycogen_synth"/>
    <property type="match status" value="1"/>
</dbReference>
<comment type="catalytic activity">
    <reaction evidence="1 7">
        <text>[(1-&gt;4)-alpha-D-glucosyl](n) + ADP-alpha-D-glucose = [(1-&gt;4)-alpha-D-glucosyl](n+1) + ADP + H(+)</text>
        <dbReference type="Rhea" id="RHEA:18189"/>
        <dbReference type="Rhea" id="RHEA-COMP:9584"/>
        <dbReference type="Rhea" id="RHEA-COMP:9587"/>
        <dbReference type="ChEBI" id="CHEBI:15378"/>
        <dbReference type="ChEBI" id="CHEBI:15444"/>
        <dbReference type="ChEBI" id="CHEBI:57498"/>
        <dbReference type="ChEBI" id="CHEBI:456216"/>
        <dbReference type="EC" id="2.4.1.21"/>
    </reaction>
</comment>
<dbReference type="AlphaFoldDB" id="A0A2P7Q1I3"/>
<dbReference type="UniPathway" id="UPA00164"/>
<accession>A0A2P7Q1I3</accession>
<keyword evidence="4 7" id="KW-0328">Glycosyltransferase</keyword>
<comment type="function">
    <text evidence="2 7">Synthesizes alpha-1,4-glucan chains using ADP-glucose.</text>
</comment>
<feature type="binding site" evidence="7">
    <location>
        <position position="15"/>
    </location>
    <ligand>
        <name>ADP-alpha-D-glucose</name>
        <dbReference type="ChEBI" id="CHEBI:57498"/>
    </ligand>
</feature>
<evidence type="ECO:0000256" key="2">
    <source>
        <dbReference type="ARBA" id="ARBA00002764"/>
    </source>
</evidence>
<dbReference type="OrthoDB" id="9808590at2"/>
<dbReference type="NCBIfam" id="NF001898">
    <property type="entry name" value="PRK00654.1-1"/>
    <property type="match status" value="1"/>
</dbReference>
<keyword evidence="6 7" id="KW-0320">Glycogen biosynthesis</keyword>
<comment type="similarity">
    <text evidence="3 7">Belongs to the glycosyltransferase 1 family. Bacterial/plant glycogen synthase subfamily.</text>
</comment>
<reference evidence="10" key="1">
    <citation type="thesis" date="2015" institute="Rutgers" country="The State University of New Jersey, 14 College Farm Rd., New Brunswick, NJ, USA">
        <title>Ammonia toxicity in bacteria and its implications for treatment of and resource recovery from highly nitrogenous organic wastes.</title>
        <authorList>
            <person name="Luther A.K."/>
        </authorList>
    </citation>
    <scope>NUCLEOTIDE SEQUENCE</scope>
    <source>
        <strain evidence="10">RT-10B</strain>
    </source>
</reference>
<name>A0A2P7Q1I3_9FIRM</name>
<sequence length="476" mass="54652">MKVLFIAAESAPFIKTGGLGDVIGSLPKALKKEGVDARVVLPLYSSINREKYKIKFVKYIYVSLGWRQIYCGIFEGKYNGIKYYFIDNEQYFNRSNIYGEVDDGERFAFFSKAALEIMPHIDFQADIINANDWHTALSIVYLDSFKKANFDFYINIKSVFSIHNVEFQGKYNPYVLGSLFGLSNDYLDIMTFDNDINLLKAGVQLADRVNTVSESYANELLDPYFSFGLSSIFQDERIKLRGIVNGIDYQRYNPYNDSAIAHRYSKNTFKTEYKVKNKLALQKKMDLEVNPDIPLIGMVGRLTDQKGINIVLEVAEQIVDMGTQLIILGTGYETYENALRDLEFKRHDRIRSIIMFSNDLASEIYAGSDIYLMPSKSEPCGLSQMIAMRYGSIPIVNRVGGLRDTVEPFNSDTEEGVGFTFESFNPYDMLDAIKRSLDVYYYDKPLWKKLILNAMNYDSSWINSADKYIEMYNEIL</sequence>
<evidence type="ECO:0000256" key="3">
    <source>
        <dbReference type="ARBA" id="ARBA00010281"/>
    </source>
</evidence>
<evidence type="ECO:0000259" key="8">
    <source>
        <dbReference type="Pfam" id="PF00534"/>
    </source>
</evidence>
<dbReference type="InterPro" id="IPR013534">
    <property type="entry name" value="Starch_synth_cat_dom"/>
</dbReference>
<feature type="domain" description="Starch synthase catalytic" evidence="9">
    <location>
        <begin position="2"/>
        <end position="234"/>
    </location>
</feature>
<dbReference type="GO" id="GO:0005978">
    <property type="term" value="P:glycogen biosynthetic process"/>
    <property type="evidence" value="ECO:0007669"/>
    <property type="project" value="UniProtKB-UniRule"/>
</dbReference>
<dbReference type="SUPFAM" id="SSF53756">
    <property type="entry name" value="UDP-Glycosyltransferase/glycogen phosphorylase"/>
    <property type="match status" value="1"/>
</dbReference>
<dbReference type="Proteomes" id="UP000241434">
    <property type="component" value="Unassembled WGS sequence"/>
</dbReference>
<organism evidence="10 11">
    <name type="scientific">Peptostreptococcus russellii</name>
    <dbReference type="NCBI Taxonomy" id="215200"/>
    <lineage>
        <taxon>Bacteria</taxon>
        <taxon>Bacillati</taxon>
        <taxon>Bacillota</taxon>
        <taxon>Clostridia</taxon>
        <taxon>Peptostreptococcales</taxon>
        <taxon>Peptostreptococcaceae</taxon>
        <taxon>Peptostreptococcus</taxon>
    </lineage>
</organism>
<dbReference type="CDD" id="cd03791">
    <property type="entry name" value="GT5_Glycogen_synthase_DULL1-like"/>
    <property type="match status" value="1"/>
</dbReference>
<keyword evidence="11" id="KW-1185">Reference proteome</keyword>
<dbReference type="PANTHER" id="PTHR45825">
    <property type="entry name" value="GRANULE-BOUND STARCH SYNTHASE 1, CHLOROPLASTIC/AMYLOPLASTIC"/>
    <property type="match status" value="1"/>
</dbReference>
<evidence type="ECO:0000256" key="7">
    <source>
        <dbReference type="HAMAP-Rule" id="MF_00484"/>
    </source>
</evidence>
<proteinExistence type="inferred from homology"/>
<dbReference type="EMBL" id="JYGE01000003">
    <property type="protein sequence ID" value="PSJ31824.1"/>
    <property type="molecule type" value="Genomic_DNA"/>
</dbReference>
<evidence type="ECO:0000256" key="1">
    <source>
        <dbReference type="ARBA" id="ARBA00001478"/>
    </source>
</evidence>
<dbReference type="NCBIfam" id="TIGR02095">
    <property type="entry name" value="glgA"/>
    <property type="match status" value="1"/>
</dbReference>
<gene>
    <name evidence="7" type="primary">glgA</name>
    <name evidence="10" type="ORF">UF10_04200</name>
</gene>
<dbReference type="Gene3D" id="3.40.50.2000">
    <property type="entry name" value="Glycogen Phosphorylase B"/>
    <property type="match status" value="2"/>
</dbReference>
<evidence type="ECO:0000259" key="9">
    <source>
        <dbReference type="Pfam" id="PF08323"/>
    </source>
</evidence>
<evidence type="ECO:0000256" key="6">
    <source>
        <dbReference type="ARBA" id="ARBA00023056"/>
    </source>
</evidence>
<dbReference type="GO" id="GO:0004373">
    <property type="term" value="F:alpha-1,4-glucan glucosyltransferase (UDP-glucose donor) activity"/>
    <property type="evidence" value="ECO:0007669"/>
    <property type="project" value="InterPro"/>
</dbReference>
<evidence type="ECO:0000256" key="4">
    <source>
        <dbReference type="ARBA" id="ARBA00022676"/>
    </source>
</evidence>
<dbReference type="InterPro" id="IPR011835">
    <property type="entry name" value="GS/SS"/>
</dbReference>
<feature type="domain" description="Glycosyl transferase family 1" evidence="8">
    <location>
        <begin position="288"/>
        <end position="437"/>
    </location>
</feature>
<dbReference type="EC" id="2.4.1.21" evidence="7"/>
<comment type="pathway">
    <text evidence="7">Glycan biosynthesis; glycogen biosynthesis.</text>
</comment>
<protein>
    <recommendedName>
        <fullName evidence="7">Glycogen synthase</fullName>
        <ecNumber evidence="7">2.4.1.21</ecNumber>
    </recommendedName>
    <alternativeName>
        <fullName evidence="7">Starch [bacterial glycogen] synthase</fullName>
    </alternativeName>
</protein>
<dbReference type="PANTHER" id="PTHR45825:SF11">
    <property type="entry name" value="ALPHA AMYLASE DOMAIN-CONTAINING PROTEIN"/>
    <property type="match status" value="1"/>
</dbReference>
<dbReference type="RefSeq" id="WP_106776575.1">
    <property type="nucleotide sequence ID" value="NZ_JYGE01000003.1"/>
</dbReference>
<evidence type="ECO:0000313" key="10">
    <source>
        <dbReference type="EMBL" id="PSJ31824.1"/>
    </source>
</evidence>
<keyword evidence="5 7" id="KW-0808">Transferase</keyword>
<evidence type="ECO:0000256" key="5">
    <source>
        <dbReference type="ARBA" id="ARBA00022679"/>
    </source>
</evidence>
<dbReference type="Pfam" id="PF08323">
    <property type="entry name" value="Glyco_transf_5"/>
    <property type="match status" value="1"/>
</dbReference>
<dbReference type="Pfam" id="PF00534">
    <property type="entry name" value="Glycos_transf_1"/>
    <property type="match status" value="1"/>
</dbReference>